<reference evidence="8" key="1">
    <citation type="submission" date="2017-01" db="EMBL/GenBank/DDBJ databases">
        <authorList>
            <person name="Varghese N."/>
            <person name="Submissions S."/>
        </authorList>
    </citation>
    <scope>NUCLEOTIDE SEQUENCE [LARGE SCALE GENOMIC DNA]</scope>
    <source>
        <strain evidence="8">DSM 16176</strain>
    </source>
</reference>
<comment type="subunit">
    <text evidence="4">Homotetramer.</text>
</comment>
<dbReference type="EC" id="1.1.1.18" evidence="4"/>
<dbReference type="SUPFAM" id="SSF55347">
    <property type="entry name" value="Glyceraldehyde-3-phosphate dehydrogenase-like, C-terminal domain"/>
    <property type="match status" value="1"/>
</dbReference>
<comment type="similarity">
    <text evidence="1 4">Belongs to the Gfo/Idh/MocA family.</text>
</comment>
<dbReference type="InterPro" id="IPR000683">
    <property type="entry name" value="Gfo/Idh/MocA-like_OxRdtase_N"/>
</dbReference>
<dbReference type="EMBL" id="FTOO01000009">
    <property type="protein sequence ID" value="SIS99281.1"/>
    <property type="molecule type" value="Genomic_DNA"/>
</dbReference>
<dbReference type="EC" id="1.1.1.369" evidence="4"/>
<dbReference type="UniPathway" id="UPA00076">
    <property type="reaction ID" value="UER00143"/>
</dbReference>
<accession>A0A1N7NLX1</accession>
<dbReference type="SUPFAM" id="SSF51735">
    <property type="entry name" value="NAD(P)-binding Rossmann-fold domains"/>
    <property type="match status" value="1"/>
</dbReference>
<dbReference type="STRING" id="252246.SAMN05421799_1098"/>
<dbReference type="InterPro" id="IPR050424">
    <property type="entry name" value="Gfo-Idh-MocA_inositol_DH"/>
</dbReference>
<dbReference type="InterPro" id="IPR023794">
    <property type="entry name" value="MI/DCI_dehydrogenase"/>
</dbReference>
<dbReference type="PANTHER" id="PTHR43593">
    <property type="match status" value="1"/>
</dbReference>
<evidence type="ECO:0000256" key="2">
    <source>
        <dbReference type="ARBA" id="ARBA00023002"/>
    </source>
</evidence>
<dbReference type="GO" id="GO:0050112">
    <property type="term" value="F:inositol 2-dehydrogenase (NAD+) activity"/>
    <property type="evidence" value="ECO:0007669"/>
    <property type="project" value="UniProtKB-UniRule"/>
</dbReference>
<dbReference type="HAMAP" id="MF_01671">
    <property type="entry name" value="IolG"/>
    <property type="match status" value="1"/>
</dbReference>
<dbReference type="AlphaFoldDB" id="A0A1N7NLX1"/>
<dbReference type="InterPro" id="IPR036291">
    <property type="entry name" value="NAD(P)-bd_dom_sf"/>
</dbReference>
<protein>
    <recommendedName>
        <fullName evidence="4">Inositol 2-dehydrogenase/D-chiro-inositol 3-dehydrogenase</fullName>
        <ecNumber evidence="4">1.1.1.18</ecNumber>
        <ecNumber evidence="4">1.1.1.369</ecNumber>
    </recommendedName>
    <alternativeName>
        <fullName evidence="4">Myo-inositol 2-dehydrogenase/D-chiro-inositol 3-dehydrogenase</fullName>
        <shortName evidence="4">MI 2-dehydrogenase/DCI 3-dehydrogenase</shortName>
    </alternativeName>
</protein>
<gene>
    <name evidence="4" type="primary">iolG</name>
    <name evidence="7" type="ORF">SAMN05421799_1098</name>
</gene>
<dbReference type="InterPro" id="IPR004104">
    <property type="entry name" value="Gfo/Idh/MocA-like_OxRdtase_C"/>
</dbReference>
<sequence>MTIRFGVIGTGAIGREHMRRITQKLLGGEIAAVTDIDLSAARKAVEELGIEARIYPEEELLADRSIDAVIITSWGPAHEASVLAAIAAGKYVFVEKPLATTIEGCERIVQAEEKIGRRMVQVGYMRRYDRGYQALKSVVACGELGSPLMVRCTHRNAAVDERYTTEMAVLDTLVHELDVTRWLVGDDYAEVQAVFPRRTKYAHEALQDPQIFLLRTQTGIVITAEVFVNCRYGYDIQCEIVCEEGTVSLPAEASVEFKHDALHKRAVPQDWKLRFADAYDAELQDFINQVERCNEPQGPSAWDGYLATLAAEACVRAQKSQGWESVTPGISQPKFIAGRV</sequence>
<evidence type="ECO:0000256" key="1">
    <source>
        <dbReference type="ARBA" id="ARBA00010928"/>
    </source>
</evidence>
<evidence type="ECO:0000313" key="8">
    <source>
        <dbReference type="Proteomes" id="UP000186156"/>
    </source>
</evidence>
<evidence type="ECO:0000259" key="5">
    <source>
        <dbReference type="Pfam" id="PF01408"/>
    </source>
</evidence>
<dbReference type="OrthoDB" id="9815825at2"/>
<evidence type="ECO:0000313" key="7">
    <source>
        <dbReference type="EMBL" id="SIS99281.1"/>
    </source>
</evidence>
<dbReference type="GO" id="GO:0019310">
    <property type="term" value="P:inositol catabolic process"/>
    <property type="evidence" value="ECO:0007669"/>
    <property type="project" value="UniProtKB-UniRule"/>
</dbReference>
<dbReference type="Proteomes" id="UP000186156">
    <property type="component" value="Unassembled WGS sequence"/>
</dbReference>
<comment type="function">
    <text evidence="4">Involved in the oxidation of myo-inositol (MI) and D-chiro-inositol (DCI) to 2-keto-myo-inositol (2KMI or 2-inosose) and 1-keto-D-chiro-inositol (1KDCI), respectively.</text>
</comment>
<comment type="pathway">
    <text evidence="4">Polyol metabolism; myo-inositol degradation into acetyl-CoA; acetyl-CoA from myo-inositol: step 1/7.</text>
</comment>
<keyword evidence="2 4" id="KW-0560">Oxidoreductase</keyword>
<keyword evidence="3 4" id="KW-0520">NAD</keyword>
<keyword evidence="8" id="KW-1185">Reference proteome</keyword>
<dbReference type="Gene3D" id="3.30.360.10">
    <property type="entry name" value="Dihydrodipicolinate Reductase, domain 2"/>
    <property type="match status" value="1"/>
</dbReference>
<dbReference type="Gene3D" id="3.40.50.720">
    <property type="entry name" value="NAD(P)-binding Rossmann-like Domain"/>
    <property type="match status" value="1"/>
</dbReference>
<dbReference type="PANTHER" id="PTHR43593:SF1">
    <property type="entry name" value="INOSITOL 2-DEHYDROGENASE"/>
    <property type="match status" value="1"/>
</dbReference>
<organism evidence="7 8">
    <name type="scientific">Alicyclobacillus vulcanalis</name>
    <dbReference type="NCBI Taxonomy" id="252246"/>
    <lineage>
        <taxon>Bacteria</taxon>
        <taxon>Bacillati</taxon>
        <taxon>Bacillota</taxon>
        <taxon>Bacilli</taxon>
        <taxon>Bacillales</taxon>
        <taxon>Alicyclobacillaceae</taxon>
        <taxon>Alicyclobacillus</taxon>
    </lineage>
</organism>
<proteinExistence type="inferred from homology"/>
<dbReference type="Pfam" id="PF01408">
    <property type="entry name" value="GFO_IDH_MocA"/>
    <property type="match status" value="1"/>
</dbReference>
<name>A0A1N7NLX1_9BACL</name>
<feature type="domain" description="Gfo/Idh/MocA-like oxidoreductase C-terminal" evidence="6">
    <location>
        <begin position="136"/>
        <end position="322"/>
    </location>
</feature>
<dbReference type="RefSeq" id="WP_076347884.1">
    <property type="nucleotide sequence ID" value="NZ_FTOO01000009.1"/>
</dbReference>
<dbReference type="GO" id="GO:0000166">
    <property type="term" value="F:nucleotide binding"/>
    <property type="evidence" value="ECO:0007669"/>
    <property type="project" value="InterPro"/>
</dbReference>
<feature type="domain" description="Gfo/Idh/MocA-like oxidoreductase N-terminal" evidence="5">
    <location>
        <begin position="3"/>
        <end position="124"/>
    </location>
</feature>
<comment type="catalytic activity">
    <reaction evidence="4">
        <text>myo-inositol + NAD(+) = scyllo-inosose + NADH + H(+)</text>
        <dbReference type="Rhea" id="RHEA:16949"/>
        <dbReference type="ChEBI" id="CHEBI:15378"/>
        <dbReference type="ChEBI" id="CHEBI:17268"/>
        <dbReference type="ChEBI" id="CHEBI:17811"/>
        <dbReference type="ChEBI" id="CHEBI:57540"/>
        <dbReference type="ChEBI" id="CHEBI:57945"/>
        <dbReference type="EC" id="1.1.1.18"/>
    </reaction>
</comment>
<evidence type="ECO:0000259" key="6">
    <source>
        <dbReference type="Pfam" id="PF02894"/>
    </source>
</evidence>
<comment type="catalytic activity">
    <reaction evidence="4">
        <text>1D-chiro-inositol + NAD(+) = scyllo-inosine + NADH + H(+)</text>
        <dbReference type="Rhea" id="RHEA:25832"/>
        <dbReference type="ChEBI" id="CHEBI:15378"/>
        <dbReference type="ChEBI" id="CHEBI:27372"/>
        <dbReference type="ChEBI" id="CHEBI:50920"/>
        <dbReference type="ChEBI" id="CHEBI:57540"/>
        <dbReference type="ChEBI" id="CHEBI:57945"/>
        <dbReference type="EC" id="1.1.1.369"/>
    </reaction>
</comment>
<evidence type="ECO:0000256" key="4">
    <source>
        <dbReference type="HAMAP-Rule" id="MF_01671"/>
    </source>
</evidence>
<evidence type="ECO:0000256" key="3">
    <source>
        <dbReference type="ARBA" id="ARBA00023027"/>
    </source>
</evidence>
<dbReference type="Pfam" id="PF02894">
    <property type="entry name" value="GFO_IDH_MocA_C"/>
    <property type="match status" value="1"/>
</dbReference>